<evidence type="ECO:0000313" key="1">
    <source>
        <dbReference type="EMBL" id="KWZ82388.1"/>
    </source>
</evidence>
<reference evidence="2" key="1">
    <citation type="submission" date="2016-01" db="EMBL/GenBank/DDBJ databases">
        <authorList>
            <person name="Mitreva M."/>
            <person name="Pepin K.H."/>
            <person name="Mihindukulasuriya K.A."/>
            <person name="Fulton R."/>
            <person name="Fronick C."/>
            <person name="O'Laughlin M."/>
            <person name="Miner T."/>
            <person name="Herter B."/>
            <person name="Rosa B.A."/>
            <person name="Cordes M."/>
            <person name="Tomlinson C."/>
            <person name="Wollam A."/>
            <person name="Palsikar V.B."/>
            <person name="Mardis E.R."/>
            <person name="Wilson R.K."/>
        </authorList>
    </citation>
    <scope>NUCLEOTIDE SEQUENCE [LARGE SCALE GENOMIC DNA]</scope>
    <source>
        <strain evidence="2">GED7749B</strain>
    </source>
</reference>
<dbReference type="PATRIC" id="fig|1398.21.peg.3234"/>
<accession>A0A133KS63</accession>
<evidence type="ECO:0000313" key="2">
    <source>
        <dbReference type="Proteomes" id="UP000070376"/>
    </source>
</evidence>
<dbReference type="AlphaFoldDB" id="A0A133KS63"/>
<dbReference type="RefSeq" id="WP_225620890.1">
    <property type="nucleotide sequence ID" value="NZ_JADMVL010000003.1"/>
</dbReference>
<gene>
    <name evidence="1" type="ORF">HMPREF3213_01776</name>
</gene>
<dbReference type="Proteomes" id="UP000070376">
    <property type="component" value="Unassembled WGS sequence"/>
</dbReference>
<sequence>MTMEKLKWKLALFIICLAVLAGLIFFQRPVSYQRVKIIDKFYTPNRKEMPVATGVKTKRKIKVAPTTTKPYCAIAFNNGKTLAIDCDTYLNFNIGDQVYIKYRGNRLTDIRRKG</sequence>
<protein>
    <submittedName>
        <fullName evidence="1">Uncharacterized protein</fullName>
    </submittedName>
</protein>
<comment type="caution">
    <text evidence="1">The sequence shown here is derived from an EMBL/GenBank/DDBJ whole genome shotgun (WGS) entry which is preliminary data.</text>
</comment>
<proteinExistence type="predicted"/>
<dbReference type="EMBL" id="LRPN01000058">
    <property type="protein sequence ID" value="KWZ82388.1"/>
    <property type="molecule type" value="Genomic_DNA"/>
</dbReference>
<organism evidence="1 2">
    <name type="scientific">Heyndrickxia coagulans</name>
    <name type="common">Weizmannia coagulans</name>
    <dbReference type="NCBI Taxonomy" id="1398"/>
    <lineage>
        <taxon>Bacteria</taxon>
        <taxon>Bacillati</taxon>
        <taxon>Bacillota</taxon>
        <taxon>Bacilli</taxon>
        <taxon>Bacillales</taxon>
        <taxon>Bacillaceae</taxon>
        <taxon>Heyndrickxia</taxon>
    </lineage>
</organism>
<name>A0A133KS63_HEYCO</name>